<dbReference type="SUPFAM" id="SSF53448">
    <property type="entry name" value="Nucleotide-diphospho-sugar transferases"/>
    <property type="match status" value="1"/>
</dbReference>
<gene>
    <name evidence="6" type="ORF">E2R65_14325</name>
    <name evidence="5" type="ORF">GGR35_002318</name>
</gene>
<dbReference type="EMBL" id="JACIEG010000004">
    <property type="protein sequence ID" value="MBB3969705.1"/>
    <property type="molecule type" value="Genomic_DNA"/>
</dbReference>
<keyword evidence="4" id="KW-0812">Transmembrane</keyword>
<dbReference type="RefSeq" id="WP_134337163.1">
    <property type="nucleotide sequence ID" value="NZ_BMCZ01000005.1"/>
</dbReference>
<evidence type="ECO:0000256" key="4">
    <source>
        <dbReference type="SAM" id="Phobius"/>
    </source>
</evidence>
<proteinExistence type="inferred from homology"/>
<dbReference type="AlphaFoldDB" id="A0A4Y8A9I7"/>
<dbReference type="Proteomes" id="UP000297248">
    <property type="component" value="Unassembled WGS sequence"/>
</dbReference>
<keyword evidence="8" id="KW-1185">Reference proteome</keyword>
<reference evidence="6" key="2">
    <citation type="submission" date="2019-03" db="EMBL/GenBank/DDBJ databases">
        <authorList>
            <person name="Yan Y.-Q."/>
            <person name="Du Z.-J."/>
        </authorList>
    </citation>
    <scope>NUCLEOTIDE SEQUENCE</scope>
    <source>
        <strain evidence="6">PP-F2FG21</strain>
    </source>
</reference>
<evidence type="ECO:0000256" key="2">
    <source>
        <dbReference type="ARBA" id="ARBA00022676"/>
    </source>
</evidence>
<dbReference type="EMBL" id="SNQG01000005">
    <property type="protein sequence ID" value="TEW65088.1"/>
    <property type="molecule type" value="Genomic_DNA"/>
</dbReference>
<dbReference type="GO" id="GO:0016757">
    <property type="term" value="F:glycosyltransferase activity"/>
    <property type="evidence" value="ECO:0007669"/>
    <property type="project" value="UniProtKB-KW"/>
</dbReference>
<accession>A0A4Y8A9I7</accession>
<evidence type="ECO:0000313" key="8">
    <source>
        <dbReference type="Proteomes" id="UP000583101"/>
    </source>
</evidence>
<protein>
    <submittedName>
        <fullName evidence="6">Glycosyltransferase family 2 protein</fullName>
    </submittedName>
</protein>
<dbReference type="Gene3D" id="3.90.550.10">
    <property type="entry name" value="Spore Coat Polysaccharide Biosynthesis Protein SpsA, Chain A"/>
    <property type="match status" value="1"/>
</dbReference>
<organism evidence="6 7">
    <name type="scientific">Mucilaginibacter phyllosphaerae</name>
    <dbReference type="NCBI Taxonomy" id="1812349"/>
    <lineage>
        <taxon>Bacteria</taxon>
        <taxon>Pseudomonadati</taxon>
        <taxon>Bacteroidota</taxon>
        <taxon>Sphingobacteriia</taxon>
        <taxon>Sphingobacteriales</taxon>
        <taxon>Sphingobacteriaceae</taxon>
        <taxon>Mucilaginibacter</taxon>
    </lineage>
</organism>
<dbReference type="Pfam" id="PF13641">
    <property type="entry name" value="Glyco_tranf_2_3"/>
    <property type="match status" value="1"/>
</dbReference>
<keyword evidence="2" id="KW-0328">Glycosyltransferase</keyword>
<evidence type="ECO:0000256" key="1">
    <source>
        <dbReference type="ARBA" id="ARBA00006739"/>
    </source>
</evidence>
<dbReference type="InterPro" id="IPR029044">
    <property type="entry name" value="Nucleotide-diphossugar_trans"/>
</dbReference>
<sequence>MGSKVYIILVNYIKFQDTIECLESIFKSSYKDFQVLVVDNSPDEISAGNIKEWLNNNYKQVDTLYKDLVYPLIDAPIPFVYLKETELERATEIYDVPVVLVSAVNNGFAAANNVALKYVLKNATDTSFAWLLNNDTVIDTYAIENLVAFYKTKHDKAYFITSKLLFYHQKNKIQAVAGKYNKWTGSSYHIGEGEDDNGQYDNYQLAEGNYLVGASMFMPYQFMKQAGLMAEDYFLYFEDLDWSMQAVKKGFKLALQPAARVYHKEGGTNVTIINNKANKDMPGYYTLVNRVKFTKKWYPLMLFTVYLGVIFGLVKRILQGKTAVVKKACFALMNTDKLIRY</sequence>
<evidence type="ECO:0000313" key="7">
    <source>
        <dbReference type="Proteomes" id="UP000297248"/>
    </source>
</evidence>
<evidence type="ECO:0000313" key="6">
    <source>
        <dbReference type="EMBL" id="TEW65088.1"/>
    </source>
</evidence>
<keyword evidence="3 6" id="KW-0808">Transferase</keyword>
<evidence type="ECO:0000256" key="3">
    <source>
        <dbReference type="ARBA" id="ARBA00022679"/>
    </source>
</evidence>
<dbReference type="OrthoDB" id="9771846at2"/>
<feature type="transmembrane region" description="Helical" evidence="4">
    <location>
        <begin position="297"/>
        <end position="318"/>
    </location>
</feature>
<keyword evidence="4" id="KW-0472">Membrane</keyword>
<dbReference type="PANTHER" id="PTHR43179">
    <property type="entry name" value="RHAMNOSYLTRANSFERASE WBBL"/>
    <property type="match status" value="1"/>
</dbReference>
<comment type="similarity">
    <text evidence="1">Belongs to the glycosyltransferase 2 family.</text>
</comment>
<reference evidence="5 8" key="3">
    <citation type="submission" date="2020-08" db="EMBL/GenBank/DDBJ databases">
        <title>Genomic Encyclopedia of Type Strains, Phase IV (KMG-IV): sequencing the most valuable type-strain genomes for metagenomic binning, comparative biology and taxonomic classification.</title>
        <authorList>
            <person name="Goeker M."/>
        </authorList>
    </citation>
    <scope>NUCLEOTIDE SEQUENCE [LARGE SCALE GENOMIC DNA]</scope>
    <source>
        <strain evidence="5 8">DSM 100995</strain>
    </source>
</reference>
<evidence type="ECO:0000313" key="5">
    <source>
        <dbReference type="EMBL" id="MBB3969705.1"/>
    </source>
</evidence>
<name>A0A4Y8A9I7_9SPHI</name>
<reference evidence="6 7" key="1">
    <citation type="journal article" date="2016" name="Int. J. Syst. Evol. Microbiol.">
        <title>Proposal of Mucilaginibacter phyllosphaerae sp. nov. isolated from the phyllosphere of Galium album.</title>
        <authorList>
            <person name="Aydogan E.L."/>
            <person name="Busse H.J."/>
            <person name="Moser G."/>
            <person name="Muller C."/>
            <person name="Kampfer P."/>
            <person name="Glaeser S.P."/>
        </authorList>
    </citation>
    <scope>NUCLEOTIDE SEQUENCE [LARGE SCALE GENOMIC DNA]</scope>
    <source>
        <strain evidence="6 7">PP-F2FG21</strain>
    </source>
</reference>
<comment type="caution">
    <text evidence="6">The sequence shown here is derived from an EMBL/GenBank/DDBJ whole genome shotgun (WGS) entry which is preliminary data.</text>
</comment>
<keyword evidence="4" id="KW-1133">Transmembrane helix</keyword>
<dbReference type="PANTHER" id="PTHR43179:SF12">
    <property type="entry name" value="GALACTOFURANOSYLTRANSFERASE GLFT2"/>
    <property type="match status" value="1"/>
</dbReference>
<dbReference type="Proteomes" id="UP000583101">
    <property type="component" value="Unassembled WGS sequence"/>
</dbReference>